<protein>
    <recommendedName>
        <fullName evidence="2">histidine kinase</fullName>
        <ecNumber evidence="2">2.7.13.3</ecNumber>
    </recommendedName>
</protein>
<dbReference type="PANTHER" id="PTHR24421:SF10">
    <property type="entry name" value="NITRATE_NITRITE SENSOR PROTEIN NARQ"/>
    <property type="match status" value="1"/>
</dbReference>
<keyword evidence="6 12" id="KW-0418">Kinase</keyword>
<keyword evidence="10" id="KW-0812">Transmembrane</keyword>
<organism evidence="12 13">
    <name type="scientific">Actinacidiphila polyblastidii</name>
    <dbReference type="NCBI Taxonomy" id="3110430"/>
    <lineage>
        <taxon>Bacteria</taxon>
        <taxon>Bacillati</taxon>
        <taxon>Actinomycetota</taxon>
        <taxon>Actinomycetes</taxon>
        <taxon>Kitasatosporales</taxon>
        <taxon>Streptomycetaceae</taxon>
        <taxon>Actinacidiphila</taxon>
    </lineage>
</organism>
<feature type="region of interest" description="Disordered" evidence="9">
    <location>
        <begin position="366"/>
        <end position="386"/>
    </location>
</feature>
<keyword evidence="10" id="KW-0472">Membrane</keyword>
<evidence type="ECO:0000256" key="4">
    <source>
        <dbReference type="ARBA" id="ARBA00022679"/>
    </source>
</evidence>
<evidence type="ECO:0000256" key="10">
    <source>
        <dbReference type="SAM" id="Phobius"/>
    </source>
</evidence>
<dbReference type="EMBL" id="JAZEWV010000007">
    <property type="protein sequence ID" value="MEE4542621.1"/>
    <property type="molecule type" value="Genomic_DNA"/>
</dbReference>
<gene>
    <name evidence="12" type="ORF">V2S66_11665</name>
</gene>
<evidence type="ECO:0000256" key="5">
    <source>
        <dbReference type="ARBA" id="ARBA00022741"/>
    </source>
</evidence>
<evidence type="ECO:0000256" key="6">
    <source>
        <dbReference type="ARBA" id="ARBA00022777"/>
    </source>
</evidence>
<keyword evidence="7" id="KW-0067">ATP-binding</keyword>
<dbReference type="InterPro" id="IPR036890">
    <property type="entry name" value="HATPase_C_sf"/>
</dbReference>
<comment type="caution">
    <text evidence="12">The sequence shown here is derived from an EMBL/GenBank/DDBJ whole genome shotgun (WGS) entry which is preliminary data.</text>
</comment>
<keyword evidence="8" id="KW-0902">Two-component regulatory system</keyword>
<dbReference type="Pfam" id="PF07730">
    <property type="entry name" value="HisKA_3"/>
    <property type="match status" value="1"/>
</dbReference>
<evidence type="ECO:0000256" key="8">
    <source>
        <dbReference type="ARBA" id="ARBA00023012"/>
    </source>
</evidence>
<evidence type="ECO:0000256" key="7">
    <source>
        <dbReference type="ARBA" id="ARBA00022840"/>
    </source>
</evidence>
<dbReference type="InterPro" id="IPR011712">
    <property type="entry name" value="Sig_transdc_His_kin_sub3_dim/P"/>
</dbReference>
<comment type="catalytic activity">
    <reaction evidence="1">
        <text>ATP + protein L-histidine = ADP + protein N-phospho-L-histidine.</text>
        <dbReference type="EC" id="2.7.13.3"/>
    </reaction>
</comment>
<feature type="domain" description="Signal transduction histidine kinase subgroup 3 dimerisation and phosphoacceptor" evidence="11">
    <location>
        <begin position="210"/>
        <end position="274"/>
    </location>
</feature>
<feature type="transmembrane region" description="Helical" evidence="10">
    <location>
        <begin position="49"/>
        <end position="70"/>
    </location>
</feature>
<reference evidence="12 13" key="1">
    <citation type="submission" date="2023-12" db="EMBL/GenBank/DDBJ databases">
        <title>Streptomyces sp. V4-01.</title>
        <authorList>
            <person name="Somphong A."/>
            <person name="Phongsopitanun W."/>
        </authorList>
    </citation>
    <scope>NUCLEOTIDE SEQUENCE [LARGE SCALE GENOMIC DNA]</scope>
    <source>
        <strain evidence="12 13">V4-01</strain>
    </source>
</reference>
<keyword evidence="4" id="KW-0808">Transferase</keyword>
<keyword evidence="10" id="KW-1133">Transmembrane helix</keyword>
<evidence type="ECO:0000256" key="1">
    <source>
        <dbReference type="ARBA" id="ARBA00000085"/>
    </source>
</evidence>
<proteinExistence type="predicted"/>
<feature type="transmembrane region" description="Helical" evidence="10">
    <location>
        <begin position="12"/>
        <end position="37"/>
    </location>
</feature>
<dbReference type="Proteomes" id="UP001344658">
    <property type="component" value="Unassembled WGS sequence"/>
</dbReference>
<evidence type="ECO:0000256" key="3">
    <source>
        <dbReference type="ARBA" id="ARBA00022553"/>
    </source>
</evidence>
<keyword evidence="3" id="KW-0597">Phosphoprotein</keyword>
<name>A0ABU7P9Y7_9ACTN</name>
<evidence type="ECO:0000313" key="12">
    <source>
        <dbReference type="EMBL" id="MEE4542621.1"/>
    </source>
</evidence>
<feature type="transmembrane region" description="Helical" evidence="10">
    <location>
        <begin position="105"/>
        <end position="134"/>
    </location>
</feature>
<dbReference type="RefSeq" id="WP_330794551.1">
    <property type="nucleotide sequence ID" value="NZ_JAZEWV010000007.1"/>
</dbReference>
<evidence type="ECO:0000313" key="13">
    <source>
        <dbReference type="Proteomes" id="UP001344658"/>
    </source>
</evidence>
<dbReference type="Gene3D" id="3.30.565.10">
    <property type="entry name" value="Histidine kinase-like ATPase, C-terminal domain"/>
    <property type="match status" value="1"/>
</dbReference>
<evidence type="ECO:0000256" key="2">
    <source>
        <dbReference type="ARBA" id="ARBA00012438"/>
    </source>
</evidence>
<keyword evidence="5" id="KW-0547">Nucleotide-binding</keyword>
<dbReference type="InterPro" id="IPR050482">
    <property type="entry name" value="Sensor_HK_TwoCompSys"/>
</dbReference>
<dbReference type="EC" id="2.7.13.3" evidence="2"/>
<keyword evidence="13" id="KW-1185">Reference proteome</keyword>
<dbReference type="GO" id="GO:0016301">
    <property type="term" value="F:kinase activity"/>
    <property type="evidence" value="ECO:0007669"/>
    <property type="project" value="UniProtKB-KW"/>
</dbReference>
<dbReference type="SUPFAM" id="SSF55874">
    <property type="entry name" value="ATPase domain of HSP90 chaperone/DNA topoisomerase II/histidine kinase"/>
    <property type="match status" value="1"/>
</dbReference>
<evidence type="ECO:0000259" key="11">
    <source>
        <dbReference type="Pfam" id="PF07730"/>
    </source>
</evidence>
<dbReference type="Gene3D" id="1.20.5.1930">
    <property type="match status" value="1"/>
</dbReference>
<sequence length="424" mass="43675">MRLLYGHRARLRWVHLILGGALLMPFFLVASVFVPTFTGGGSVFESLPAQIAAFGCALPLAAAAALLPLARPLSVIGARSLGGVDPALLADAPARSWAARVRTSVWFVLHVGLGGLVGICALALPRLALVLIVVRTPARLRGSRPPLPRAFHGWRVLLAPPAGITLLLALSAGAAVAGALLARTAPALLGPTPADRLAAVEARAADLAARSRLARELHDSIGHTLSAVTLQAGAAARILDSDREFVRGALTSIEEATRRTVGELDSVLGLLRQDGEQPGSSTGPTLDALGGLLAHSGAPVAYTVSGVPGRAPDPVSRAAYRIVQEGLSNALRHGGTEPVRLHIAWEDTALTITMLNSLVDGADGADRAKTGEPARPLRGAGAGGGRGLRGIGERAALLDGRAHAGPDDGRWRLTVRLPLPGGAR</sequence>
<evidence type="ECO:0000256" key="9">
    <source>
        <dbReference type="SAM" id="MobiDB-lite"/>
    </source>
</evidence>
<dbReference type="PANTHER" id="PTHR24421">
    <property type="entry name" value="NITRATE/NITRITE SENSOR PROTEIN NARX-RELATED"/>
    <property type="match status" value="1"/>
</dbReference>
<accession>A0ABU7P9Y7</accession>